<dbReference type="SMART" id="SM01043">
    <property type="entry name" value="BTAD"/>
    <property type="match status" value="1"/>
</dbReference>
<dbReference type="PROSITE" id="PS51755">
    <property type="entry name" value="OMPR_PHOB"/>
    <property type="match status" value="1"/>
</dbReference>
<keyword evidence="2" id="KW-0805">Transcription regulation</keyword>
<evidence type="ECO:0000259" key="7">
    <source>
        <dbReference type="PROSITE" id="PS51755"/>
    </source>
</evidence>
<dbReference type="InterPro" id="IPR041664">
    <property type="entry name" value="AAA_16"/>
</dbReference>
<dbReference type="RefSeq" id="WP_162233087.1">
    <property type="nucleotide sequence ID" value="NZ_HF570958.1"/>
</dbReference>
<keyword evidence="4" id="KW-0804">Transcription</keyword>
<dbReference type="AlphaFoldDB" id="A0A077LXY6"/>
<dbReference type="InterPro" id="IPR011990">
    <property type="entry name" value="TPR-like_helical_dom_sf"/>
</dbReference>
<dbReference type="InterPro" id="IPR027417">
    <property type="entry name" value="P-loop_NTPase"/>
</dbReference>
<feature type="compositionally biased region" description="Low complexity" evidence="6">
    <location>
        <begin position="302"/>
        <end position="311"/>
    </location>
</feature>
<dbReference type="InterPro" id="IPR051677">
    <property type="entry name" value="AfsR-DnrI-RedD_regulator"/>
</dbReference>
<dbReference type="Pfam" id="PF03704">
    <property type="entry name" value="BTAD"/>
    <property type="match status" value="1"/>
</dbReference>
<evidence type="ECO:0000313" key="9">
    <source>
        <dbReference type="Proteomes" id="UP000035721"/>
    </source>
</evidence>
<dbReference type="STRING" id="1194083.BN12_1470021"/>
<organism evidence="8 9">
    <name type="scientific">Nostocoides japonicum T1-X7</name>
    <dbReference type="NCBI Taxonomy" id="1194083"/>
    <lineage>
        <taxon>Bacteria</taxon>
        <taxon>Bacillati</taxon>
        <taxon>Actinomycetota</taxon>
        <taxon>Actinomycetes</taxon>
        <taxon>Micrococcales</taxon>
        <taxon>Intrasporangiaceae</taxon>
        <taxon>Nostocoides</taxon>
    </lineage>
</organism>
<dbReference type="InterPro" id="IPR016032">
    <property type="entry name" value="Sig_transdc_resp-reg_C-effctor"/>
</dbReference>
<evidence type="ECO:0000256" key="5">
    <source>
        <dbReference type="PROSITE-ProRule" id="PRU01091"/>
    </source>
</evidence>
<dbReference type="EMBL" id="CAJB01000054">
    <property type="protein sequence ID" value="CCH76795.1"/>
    <property type="molecule type" value="Genomic_DNA"/>
</dbReference>
<accession>A0A077LXY6</accession>
<gene>
    <name evidence="8" type="ORF">BN12_1470021</name>
</gene>
<dbReference type="InterPro" id="IPR001867">
    <property type="entry name" value="OmpR/PhoB-type_DNA-bd"/>
</dbReference>
<dbReference type="PANTHER" id="PTHR35807">
    <property type="entry name" value="TRANSCRIPTIONAL REGULATOR REDD-RELATED"/>
    <property type="match status" value="1"/>
</dbReference>
<dbReference type="Gene3D" id="1.10.10.10">
    <property type="entry name" value="Winged helix-like DNA-binding domain superfamily/Winged helix DNA-binding domain"/>
    <property type="match status" value="1"/>
</dbReference>
<keyword evidence="9" id="KW-1185">Reference proteome</keyword>
<dbReference type="SUPFAM" id="SSF48452">
    <property type="entry name" value="TPR-like"/>
    <property type="match status" value="2"/>
</dbReference>
<dbReference type="Gene3D" id="1.25.40.10">
    <property type="entry name" value="Tetratricopeptide repeat domain"/>
    <property type="match status" value="1"/>
</dbReference>
<dbReference type="CDD" id="cd15831">
    <property type="entry name" value="BTAD"/>
    <property type="match status" value="1"/>
</dbReference>
<proteinExistence type="inferred from homology"/>
<dbReference type="GO" id="GO:0006355">
    <property type="term" value="P:regulation of DNA-templated transcription"/>
    <property type="evidence" value="ECO:0007669"/>
    <property type="project" value="InterPro"/>
</dbReference>
<evidence type="ECO:0000256" key="2">
    <source>
        <dbReference type="ARBA" id="ARBA00023015"/>
    </source>
</evidence>
<evidence type="ECO:0000256" key="3">
    <source>
        <dbReference type="ARBA" id="ARBA00023125"/>
    </source>
</evidence>
<protein>
    <submittedName>
        <fullName evidence="8">Transcriptional activator domain</fullName>
    </submittedName>
</protein>
<evidence type="ECO:0000256" key="1">
    <source>
        <dbReference type="ARBA" id="ARBA00005820"/>
    </source>
</evidence>
<dbReference type="PANTHER" id="PTHR35807:SF1">
    <property type="entry name" value="TRANSCRIPTIONAL REGULATOR REDD"/>
    <property type="match status" value="1"/>
</dbReference>
<feature type="DNA-binding region" description="OmpR/PhoB-type" evidence="5">
    <location>
        <begin position="1"/>
        <end position="97"/>
    </location>
</feature>
<dbReference type="Pfam" id="PF00486">
    <property type="entry name" value="Trans_reg_C"/>
    <property type="match status" value="1"/>
</dbReference>
<feature type="compositionally biased region" description="Pro residues" evidence="6">
    <location>
        <begin position="268"/>
        <end position="285"/>
    </location>
</feature>
<feature type="region of interest" description="Disordered" evidence="6">
    <location>
        <begin position="265"/>
        <end position="354"/>
    </location>
</feature>
<evidence type="ECO:0000256" key="6">
    <source>
        <dbReference type="SAM" id="MobiDB-lite"/>
    </source>
</evidence>
<comment type="similarity">
    <text evidence="1">Belongs to the AfsR/DnrI/RedD regulatory family.</text>
</comment>
<sequence>MELAVLGPVLVVRDGDPVDLGTRKQRALVAALGMARGRPVSVDTIVDLLWGDAAPPGVAGTLQAYVAGLRRALEPDRPARAPARVLVTVPPGYALRLPDRSIDAVRVDHVVAEAHRVLASLGSLGAPRTVDSAALEHWAGELTAALALWRGEPYADLGDSQSVVAERARLEELRLVALEDLAVARLALGRHGTVAADLEQLTAAHPLRERLWGLRALALTRSGRQAEALEVLREVRQLLDDELGIEPSPELRQLQTAVLRQDPVLEWTPPPSAPVSAVPGPPLPATPGSGSPHPGDVPPDQDPASRSGSPPASAPDPAAPGDIRPDPAQVSGPDARSSAVQAIRGPRHGPSGPLWPLVGRDAQLDALVATLEASEEGPAFAYLVGDPGIGKSRLAAELAAHAESSGVTVSVGRCSQDEGAPPLRPWRDIILGLGADLPDLGEEHVDGAQFRAWDAIVSAVLEVARDRPVLLVVDDLHWASQSTLRTLRLLVESAERGRIMVVLTWRRHPEPDGLLADVAELLARRHALRIELRGLGADAAGDVVEAVVGMRPSTQEAAALRARTDGNPFFLVEYARLAAERGDLGDLLHEDSPPAAVQDVLRRRLTRLPVDTLGILRTAAVIGRDVDIATLARAEATDADTLLDLLEPARIAGLVRDEGDDRYAFSHALVVDTLRAGVPPSRLARSHVKVAQALEGTGRASELARHWLAAGPAYATPARQATVAAASAARGVHAHEEATELLLRALDIAPHDPTATLRDRYDLLMLLVESYRWRTLWPQLVATIEEAIEVAEEIGDPDLVGGAAISMTVGGLWRSAPAGEVNPVVVDALRRTLDALPEGDGPLRCRVMASLANETFYAASHGERRALLEESLAMARRLGDRRLLLDVCQILTVTLSEPDAAPERLERITEAVALSAALGGGWPWVVSTILRAATLNELGLVDELWVAVEEGRQEAERLKIPFGHLVLDTLELPWRAMAGDSGRCEELLASIRRGQTLLAIPQDDDAIGSVLLSLRAWQGRLDEAVDIAVSYAELQPPNASISPVVAGLMSRAGRLEEARSFLEAHPFDHADDHWHVVLGLCFLAETGLALGRPDLAAPAYEELAPLAGRVCCAGSALAFGPVDAFLALAAAATGETALASRHADAALALCEAWDIPLAARWLVELRERHAF</sequence>
<dbReference type="GO" id="GO:0000160">
    <property type="term" value="P:phosphorelay signal transduction system"/>
    <property type="evidence" value="ECO:0007669"/>
    <property type="project" value="InterPro"/>
</dbReference>
<comment type="caution">
    <text evidence="8">The sequence shown here is derived from an EMBL/GenBank/DDBJ whole genome shotgun (WGS) entry which is preliminary data.</text>
</comment>
<dbReference type="SUPFAM" id="SSF46894">
    <property type="entry name" value="C-terminal effector domain of the bipartite response regulators"/>
    <property type="match status" value="1"/>
</dbReference>
<reference evidence="8 9" key="1">
    <citation type="journal article" date="2013" name="ISME J.">
        <title>A metabolic model for members of the genus Tetrasphaera involved in enhanced biological phosphorus removal.</title>
        <authorList>
            <person name="Kristiansen R."/>
            <person name="Nguyen H.T.T."/>
            <person name="Saunders A.M."/>
            <person name="Nielsen J.L."/>
            <person name="Wimmer R."/>
            <person name="Le V.Q."/>
            <person name="McIlroy S.J."/>
            <person name="Petrovski S."/>
            <person name="Seviour R.J."/>
            <person name="Calteau A."/>
            <person name="Nielsen K.L."/>
            <person name="Nielsen P.H."/>
        </authorList>
    </citation>
    <scope>NUCLEOTIDE SEQUENCE [LARGE SCALE GENOMIC DNA]</scope>
    <source>
        <strain evidence="8 9">T1-X7</strain>
    </source>
</reference>
<dbReference type="InterPro" id="IPR036388">
    <property type="entry name" value="WH-like_DNA-bd_sf"/>
</dbReference>
<name>A0A077LXY6_9MICO</name>
<dbReference type="InterPro" id="IPR005158">
    <property type="entry name" value="BTAD"/>
</dbReference>
<dbReference type="Pfam" id="PF13191">
    <property type="entry name" value="AAA_16"/>
    <property type="match status" value="1"/>
</dbReference>
<keyword evidence="3 5" id="KW-0238">DNA-binding</keyword>
<dbReference type="Proteomes" id="UP000035721">
    <property type="component" value="Unassembled WGS sequence"/>
</dbReference>
<dbReference type="Gene3D" id="3.40.50.300">
    <property type="entry name" value="P-loop containing nucleotide triphosphate hydrolases"/>
    <property type="match status" value="1"/>
</dbReference>
<dbReference type="GO" id="GO:0003677">
    <property type="term" value="F:DNA binding"/>
    <property type="evidence" value="ECO:0007669"/>
    <property type="project" value="UniProtKB-UniRule"/>
</dbReference>
<feature type="domain" description="OmpR/PhoB-type" evidence="7">
    <location>
        <begin position="1"/>
        <end position="97"/>
    </location>
</feature>
<evidence type="ECO:0000313" key="8">
    <source>
        <dbReference type="EMBL" id="CCH76795.1"/>
    </source>
</evidence>
<evidence type="ECO:0000256" key="4">
    <source>
        <dbReference type="ARBA" id="ARBA00023163"/>
    </source>
</evidence>
<dbReference type="SUPFAM" id="SSF52540">
    <property type="entry name" value="P-loop containing nucleoside triphosphate hydrolases"/>
    <property type="match status" value="1"/>
</dbReference>
<dbReference type="SMART" id="SM00862">
    <property type="entry name" value="Trans_reg_C"/>
    <property type="match status" value="1"/>
</dbReference>